<feature type="domain" description="DUF642" evidence="1">
    <location>
        <begin position="93"/>
        <end position="235"/>
    </location>
</feature>
<dbReference type="OrthoDB" id="1938554at2759"/>
<proteinExistence type="predicted"/>
<comment type="caution">
    <text evidence="2">The sequence shown here is derived from an EMBL/GenBank/DDBJ whole genome shotgun (WGS) entry which is preliminary data.</text>
</comment>
<dbReference type="EMBL" id="CM035430">
    <property type="protein sequence ID" value="KAH7298420.1"/>
    <property type="molecule type" value="Genomic_DNA"/>
</dbReference>
<accession>A0A8T2RQL7</accession>
<organism evidence="2 3">
    <name type="scientific">Ceratopteris richardii</name>
    <name type="common">Triangle waterfern</name>
    <dbReference type="NCBI Taxonomy" id="49495"/>
    <lineage>
        <taxon>Eukaryota</taxon>
        <taxon>Viridiplantae</taxon>
        <taxon>Streptophyta</taxon>
        <taxon>Embryophyta</taxon>
        <taxon>Tracheophyta</taxon>
        <taxon>Polypodiopsida</taxon>
        <taxon>Polypodiidae</taxon>
        <taxon>Polypodiales</taxon>
        <taxon>Pteridineae</taxon>
        <taxon>Pteridaceae</taxon>
        <taxon>Parkerioideae</taxon>
        <taxon>Ceratopteris</taxon>
    </lineage>
</organism>
<name>A0A8T2RQL7_CERRI</name>
<sequence length="422" mass="45651">MWYPTKIEYSDGVRRLQVFITTEGVGIALVQWLWWWCWALRVGMVQADSVNLVDNGNFERMDFVLGKGSKGIWEGKGMTRLDVEAGTPAAVGAIPGWRVVAGGVQVLSNADYASASANSSFCIHLNSFLSGPGTLRTMPLLVSPHLDALYNLTFSAAAHPDGGSASRSLNVSVFRKRSLPETKAMPSITSSSSSRTFIPWTTYSLFFTGTDQNTYVEFASTTAGKYGIILDDVKISLVDVNVNGAFDSSSLKTMQHSSEHFLVLKPPSTAISNWLVTSNSIKYSKSDYSSSEDMLSGFVDLNAHSSGAILSSIPSRMGSSYELLFDYAGNPQASIDAFLEDSAFLVTIEDQAQGTILSSEAVPIAPSSISSDISNITWTTGTASFMAIGNYTKFSFISQIKGAYGPLLAKIRVYEIPKEYST</sequence>
<dbReference type="OMA" id="MKINIMG"/>
<dbReference type="AlphaFoldDB" id="A0A8T2RQL7"/>
<reference evidence="2" key="1">
    <citation type="submission" date="2021-08" db="EMBL/GenBank/DDBJ databases">
        <title>WGS assembly of Ceratopteris richardii.</title>
        <authorList>
            <person name="Marchant D.B."/>
            <person name="Chen G."/>
            <person name="Jenkins J."/>
            <person name="Shu S."/>
            <person name="Leebens-Mack J."/>
            <person name="Grimwood J."/>
            <person name="Schmutz J."/>
            <person name="Soltis P."/>
            <person name="Soltis D."/>
            <person name="Chen Z.-H."/>
        </authorList>
    </citation>
    <scope>NUCLEOTIDE SEQUENCE</scope>
    <source>
        <strain evidence="2">Whitten #5841</strain>
        <tissue evidence="2">Leaf</tissue>
    </source>
</reference>
<gene>
    <name evidence="2" type="ORF">KP509_25G042400</name>
</gene>
<evidence type="ECO:0000259" key="1">
    <source>
        <dbReference type="Pfam" id="PF04862"/>
    </source>
</evidence>
<feature type="domain" description="DUF642" evidence="1">
    <location>
        <begin position="243"/>
        <end position="413"/>
    </location>
</feature>
<evidence type="ECO:0000313" key="2">
    <source>
        <dbReference type="EMBL" id="KAH7298420.1"/>
    </source>
</evidence>
<dbReference type="Pfam" id="PF04862">
    <property type="entry name" value="DUF642"/>
    <property type="match status" value="2"/>
</dbReference>
<evidence type="ECO:0000313" key="3">
    <source>
        <dbReference type="Proteomes" id="UP000825935"/>
    </source>
</evidence>
<protein>
    <recommendedName>
        <fullName evidence="1">DUF642 domain-containing protein</fullName>
    </recommendedName>
</protein>
<dbReference type="InterPro" id="IPR006946">
    <property type="entry name" value="DGR2-like_dom"/>
</dbReference>
<dbReference type="Proteomes" id="UP000825935">
    <property type="component" value="Chromosome 25"/>
</dbReference>
<dbReference type="Gene3D" id="2.60.120.260">
    <property type="entry name" value="Galactose-binding domain-like"/>
    <property type="match status" value="1"/>
</dbReference>
<keyword evidence="3" id="KW-1185">Reference proteome</keyword>